<dbReference type="SMART" id="SM01027">
    <property type="entry name" value="Beta-Casp"/>
    <property type="match status" value="1"/>
</dbReference>
<protein>
    <recommendedName>
        <fullName evidence="1">Cleavage and polyadenylation specificity factor subunit 2</fullName>
    </recommendedName>
    <alternativeName>
        <fullName evidence="1">Cleavage and polyadenylation specificity factor 100 kDa subunit</fullName>
    </alternativeName>
</protein>
<dbReference type="GeneID" id="5480379"/>
<comment type="similarity">
    <text evidence="1">Belongs to the metallo-beta-lactamase superfamily. RNA-metabolizing metallo-beta-lactamase-like family. CPSF2/YSH1 subfamily.</text>
</comment>
<gene>
    <name evidence="3" type="ORF">BBOV_III009990</name>
</gene>
<dbReference type="OMA" id="CGWSLDF"/>
<dbReference type="EMBL" id="AAXT01000001">
    <property type="protein sequence ID" value="EDO08555.1"/>
    <property type="molecule type" value="Genomic_DNA"/>
</dbReference>
<dbReference type="GO" id="GO:0006398">
    <property type="term" value="P:mRNA 3'-end processing by stem-loop binding and cleavage"/>
    <property type="evidence" value="ECO:0007669"/>
    <property type="project" value="InterPro"/>
</dbReference>
<dbReference type="Proteomes" id="UP000002173">
    <property type="component" value="Unassembled WGS sequence"/>
</dbReference>
<reference evidence="4" key="3">
    <citation type="journal article" date="2021" name="Int. J. Parasitol.">
        <title>Comparative analysis of gene expression between Babesia bovis blood stages and kinetes allowed by improved genome annotation.</title>
        <authorList>
            <person name="Ueti M.W."/>
            <person name="Johnson W.C."/>
            <person name="Kappmeyer L.S."/>
            <person name="Herndon D.R."/>
            <person name="Mousel M.R."/>
            <person name="Reif K.E."/>
            <person name="Taus N.S."/>
            <person name="Ifeonu O.O."/>
            <person name="Silva J.C."/>
            <person name="Suarez C.E."/>
            <person name="Brayton K.A."/>
        </authorList>
    </citation>
    <scope>NUCLEOTIDE SEQUENCE [LARGE SCALE GENOMIC DNA]</scope>
</reference>
<dbReference type="SUPFAM" id="SSF56281">
    <property type="entry name" value="Metallo-hydrolase/oxidoreductase"/>
    <property type="match status" value="1"/>
</dbReference>
<organism evidence="3 4">
    <name type="scientific">Babesia bovis</name>
    <dbReference type="NCBI Taxonomy" id="5865"/>
    <lineage>
        <taxon>Eukaryota</taxon>
        <taxon>Sar</taxon>
        <taxon>Alveolata</taxon>
        <taxon>Apicomplexa</taxon>
        <taxon>Aconoidasida</taxon>
        <taxon>Piroplasmida</taxon>
        <taxon>Babesiidae</taxon>
        <taxon>Babesia</taxon>
    </lineage>
</organism>
<dbReference type="InterPro" id="IPR027075">
    <property type="entry name" value="CPSF2"/>
</dbReference>
<dbReference type="Gene3D" id="3.60.15.10">
    <property type="entry name" value="Ribonuclease Z/Hydroxyacylglutathione hydrolase-like"/>
    <property type="match status" value="1"/>
</dbReference>
<keyword evidence="1" id="KW-0539">Nucleus</keyword>
<dbReference type="Gene3D" id="3.40.50.10890">
    <property type="match status" value="1"/>
</dbReference>
<dbReference type="InParanoid" id="A7APS1"/>
<proteinExistence type="inferred from homology"/>
<dbReference type="RefSeq" id="XP_001612123.1">
    <property type="nucleotide sequence ID" value="XM_001612073.1"/>
</dbReference>
<evidence type="ECO:0000259" key="2">
    <source>
        <dbReference type="SMART" id="SM01027"/>
    </source>
</evidence>
<dbReference type="Pfam" id="PF16661">
    <property type="entry name" value="Lactamase_B_6"/>
    <property type="match status" value="1"/>
</dbReference>
<dbReference type="KEGG" id="bbo:BBOV_III009990"/>
<reference evidence="4" key="2">
    <citation type="journal article" date="2020" name="Data Brief">
        <title>Transcriptome dataset of Babesia bovis life stages within vertebrate and invertebrate hosts.</title>
        <authorList>
            <person name="Ueti M.W."/>
            <person name="Johnson W.C."/>
            <person name="Kappmeyer L.S."/>
            <person name="Herndon D.R."/>
            <person name="Mousel M.R."/>
            <person name="Reif K.E."/>
            <person name="Taus N.S."/>
            <person name="Ifeonu O.O."/>
            <person name="Silva J.C."/>
            <person name="Suarez C.E."/>
            <person name="Brayton K.A."/>
        </authorList>
    </citation>
    <scope>NUCLEOTIDE SEQUENCE [LARGE SCALE GENOMIC DNA]</scope>
</reference>
<name>A7APS1_BABBO</name>
<dbReference type="InterPro" id="IPR001279">
    <property type="entry name" value="Metallo-B-lactamas"/>
</dbReference>
<dbReference type="GO" id="GO:0005847">
    <property type="term" value="C:mRNA cleavage and polyadenylation specificity factor complex"/>
    <property type="evidence" value="ECO:0007669"/>
    <property type="project" value="InterPro"/>
</dbReference>
<keyword evidence="1" id="KW-0694">RNA-binding</keyword>
<sequence length="943" mass="104737">MASLIAKPIIFGSLLATKVTLRVPLSYFDSDGYHSCQSDTSQSPTDVGDVHDGASIYEHRPSNRKVPVKSGHDHYTDSDKDAMSIDDTSQEHCNINILVNCGWSLDFEPESIDLLKQCCSDVDVIILTDGDFGHVGALPVIYSWLHVVRDGLGLPSILCTEGCYKFARACLVDVLDNATLSYKFEGYNFSDLDLFYSGCVTLRYRESFPFVKSGEGWRIHISLLPLNNGVSIGGAVWRLELGTRTIVCAPTYRVESVWFLNGCEFDGIRNADVVVTYDQPRLPPEPVNPYVTECNSMSSILSVIGGTLRSHGSVLIPLDVGSQLIDLLFHLNAVWSNSDLQQYPIVLVSPIAVKLILLFGTCLEYMRTTICHNFLRTLWNPISSMKFIHAVSRLDELRRFANRPCVFISTCSSLDFGLSSYLFAALSCYKKNSIIFTNLSSGISSVLGRYHDFIRAGDIDELHYDFEFKLNLEPTEGDAEETDTVDNTDTQEQVTTAGHTDVIMDTFDGELATDFLFKGHRNFIVQGGVATYTTPTVVRDDLEKHEKDLDVDLDYGIPYTNLSRADLDQHIMDPGFPPVLDDPLFGDTEARQPEPVENPFNTYYTHHLENISVGNLFGTVEIPAMDDGSRPTAVCKRLDLVIRSGLYLTHYFSQHRPSCEAVSLFKECVPRTIAMLPGLGDSNTLSVTTQLIRETVPGCVIYGLASLESGMAEKQDTSSVCIPLDLRESFLSRSLKLFTETHGKWQLHQGDAGSLAVDQSAGSTMNRVMSVMRSVSVWKRLYNPVSTFQAIVRLVAEPLDNSGTGNQEIRSTTFWTERASGTPGISLLIPGDDVSDMDDDPGADEVTVKTTSLRDTELLHSSDRSLYVGTVSMPTLLGYVEQCLPDNCGIEGGVLSVTDRCLVSRDTVRHGMHRWSVRGTLDPSFYFSRKMLRCLHNRLEPLY</sequence>
<dbReference type="PANTHER" id="PTHR45922:SF1">
    <property type="entry name" value="CLEAVAGE AND POLYADENYLATION SPECIFICITY FACTOR SUBUNIT 2"/>
    <property type="match status" value="1"/>
</dbReference>
<keyword evidence="4" id="KW-1185">Reference proteome</keyword>
<dbReference type="InterPro" id="IPR022712">
    <property type="entry name" value="Beta_Casp"/>
</dbReference>
<dbReference type="Pfam" id="PF10996">
    <property type="entry name" value="Beta-Casp"/>
    <property type="match status" value="1"/>
</dbReference>
<dbReference type="STRING" id="5865.A7APS1"/>
<keyword evidence="1" id="KW-0507">mRNA processing</keyword>
<evidence type="ECO:0000313" key="3">
    <source>
        <dbReference type="EMBL" id="EDO08555.1"/>
    </source>
</evidence>
<dbReference type="AlphaFoldDB" id="A7APS1"/>
<evidence type="ECO:0000256" key="1">
    <source>
        <dbReference type="RuleBase" id="RU365006"/>
    </source>
</evidence>
<accession>A7APS1</accession>
<dbReference type="PANTHER" id="PTHR45922">
    <property type="entry name" value="CLEAVAGE AND POLYADENYLATION SPECIFICITY FACTOR SUBUNIT 2"/>
    <property type="match status" value="1"/>
</dbReference>
<feature type="domain" description="Beta-Casp" evidence="2">
    <location>
        <begin position="324"/>
        <end position="443"/>
    </location>
</feature>
<comment type="caution">
    <text evidence="3">The sequence shown here is derived from an EMBL/GenBank/DDBJ whole genome shotgun (WGS) entry which is preliminary data.</text>
</comment>
<dbReference type="InterPro" id="IPR036866">
    <property type="entry name" value="RibonucZ/Hydroxyglut_hydro"/>
</dbReference>
<comment type="subcellular location">
    <subcellularLocation>
        <location evidence="1">Nucleus</location>
    </subcellularLocation>
</comment>
<evidence type="ECO:0000313" key="4">
    <source>
        <dbReference type="Proteomes" id="UP000002173"/>
    </source>
</evidence>
<reference evidence="3 4" key="1">
    <citation type="journal article" date="2007" name="PLoS Pathog.">
        <title>Genome sequence of Babesia bovis and comparative analysis of apicomplexan hemoprotozoa.</title>
        <authorList>
            <person name="Brayton K.A."/>
            <person name="Lau A.O.T."/>
            <person name="Herndon D.R."/>
            <person name="Hannick L."/>
            <person name="Kappmeyer L.S."/>
            <person name="Berens S.J."/>
            <person name="Bidwell S.L."/>
            <person name="Brown W.C."/>
            <person name="Crabtree J."/>
            <person name="Fadrosh D."/>
            <person name="Feldblum T."/>
            <person name="Forberger H.A."/>
            <person name="Haas B.J."/>
            <person name="Howell J.M."/>
            <person name="Khouri H."/>
            <person name="Koo H."/>
            <person name="Mann D.J."/>
            <person name="Norimine J."/>
            <person name="Paulsen I.T."/>
            <person name="Radune D."/>
            <person name="Ren Q."/>
            <person name="Smith R.K. Jr."/>
            <person name="Suarez C.E."/>
            <person name="White O."/>
            <person name="Wortman J.R."/>
            <person name="Knowles D.P. Jr."/>
            <person name="McElwain T.F."/>
            <person name="Nene V.M."/>
        </authorList>
    </citation>
    <scope>NUCLEOTIDE SEQUENCE [LARGE SCALE GENOMIC DNA]</scope>
    <source>
        <strain evidence="3">T2Bo</strain>
    </source>
</reference>
<dbReference type="GO" id="GO:0003723">
    <property type="term" value="F:RNA binding"/>
    <property type="evidence" value="ECO:0007669"/>
    <property type="project" value="UniProtKB-KW"/>
</dbReference>
<dbReference type="eggNOG" id="KOG1135">
    <property type="taxonomic scope" value="Eukaryota"/>
</dbReference>
<dbReference type="VEuPathDB" id="PiroplasmaDB:BBOV_III009990"/>